<evidence type="ECO:0000313" key="2">
    <source>
        <dbReference type="EMBL" id="KAG0584077.1"/>
    </source>
</evidence>
<protein>
    <submittedName>
        <fullName evidence="2">Uncharacterized protein</fullName>
    </submittedName>
</protein>
<organism evidence="2 3">
    <name type="scientific">Ceratodon purpureus</name>
    <name type="common">Fire moss</name>
    <name type="synonym">Dicranum purpureum</name>
    <dbReference type="NCBI Taxonomy" id="3225"/>
    <lineage>
        <taxon>Eukaryota</taxon>
        <taxon>Viridiplantae</taxon>
        <taxon>Streptophyta</taxon>
        <taxon>Embryophyta</taxon>
        <taxon>Bryophyta</taxon>
        <taxon>Bryophytina</taxon>
        <taxon>Bryopsida</taxon>
        <taxon>Dicranidae</taxon>
        <taxon>Pseudoditrichales</taxon>
        <taxon>Ditrichaceae</taxon>
        <taxon>Ceratodon</taxon>
    </lineage>
</organism>
<dbReference type="Proteomes" id="UP000822688">
    <property type="component" value="Chromosome 3"/>
</dbReference>
<name>A0A8T0IM80_CERPU</name>
<evidence type="ECO:0000313" key="3">
    <source>
        <dbReference type="Proteomes" id="UP000822688"/>
    </source>
</evidence>
<accession>A0A8T0IM80</accession>
<comment type="caution">
    <text evidence="2">The sequence shown here is derived from an EMBL/GenBank/DDBJ whole genome shotgun (WGS) entry which is preliminary data.</text>
</comment>
<keyword evidence="3" id="KW-1185">Reference proteome</keyword>
<gene>
    <name evidence="2" type="ORF">KC19_3G183300</name>
</gene>
<proteinExistence type="predicted"/>
<sequence>MFYSILFYFTFVISARVSACYWDTFRPQEPHRSHVAASAPTDPSIFGLLLNSRE</sequence>
<evidence type="ECO:0000256" key="1">
    <source>
        <dbReference type="SAM" id="SignalP"/>
    </source>
</evidence>
<feature type="signal peptide" evidence="1">
    <location>
        <begin position="1"/>
        <end position="19"/>
    </location>
</feature>
<keyword evidence="1" id="KW-0732">Signal</keyword>
<dbReference type="EMBL" id="CM026423">
    <property type="protein sequence ID" value="KAG0584077.1"/>
    <property type="molecule type" value="Genomic_DNA"/>
</dbReference>
<dbReference type="AlphaFoldDB" id="A0A8T0IM80"/>
<reference evidence="2" key="1">
    <citation type="submission" date="2020-06" db="EMBL/GenBank/DDBJ databases">
        <title>WGS assembly of Ceratodon purpureus strain R40.</title>
        <authorList>
            <person name="Carey S.B."/>
            <person name="Jenkins J."/>
            <person name="Shu S."/>
            <person name="Lovell J.T."/>
            <person name="Sreedasyam A."/>
            <person name="Maumus F."/>
            <person name="Tiley G.P."/>
            <person name="Fernandez-Pozo N."/>
            <person name="Barry K."/>
            <person name="Chen C."/>
            <person name="Wang M."/>
            <person name="Lipzen A."/>
            <person name="Daum C."/>
            <person name="Saski C.A."/>
            <person name="Payton A.C."/>
            <person name="Mcbreen J.C."/>
            <person name="Conrad R.E."/>
            <person name="Kollar L.M."/>
            <person name="Olsson S."/>
            <person name="Huttunen S."/>
            <person name="Landis J.B."/>
            <person name="Wickett N.J."/>
            <person name="Johnson M.G."/>
            <person name="Rensing S.A."/>
            <person name="Grimwood J."/>
            <person name="Schmutz J."/>
            <person name="Mcdaniel S.F."/>
        </authorList>
    </citation>
    <scope>NUCLEOTIDE SEQUENCE</scope>
    <source>
        <strain evidence="2">R40</strain>
    </source>
</reference>
<feature type="chain" id="PRO_5035747313" evidence="1">
    <location>
        <begin position="20"/>
        <end position="54"/>
    </location>
</feature>